<dbReference type="InterPro" id="IPR003008">
    <property type="entry name" value="Tubulin_FtsZ_GTPase"/>
</dbReference>
<evidence type="ECO:0000256" key="1">
    <source>
        <dbReference type="ARBA" id="ARBA00009690"/>
    </source>
</evidence>
<name>X1GA58_9ZZZZ</name>
<dbReference type="GO" id="GO:0005525">
    <property type="term" value="F:GTP binding"/>
    <property type="evidence" value="ECO:0007669"/>
    <property type="project" value="UniProtKB-KW"/>
</dbReference>
<dbReference type="InterPro" id="IPR018316">
    <property type="entry name" value="Tubulin/FtsZ_2-layer-sand-dom"/>
</dbReference>
<dbReference type="Pfam" id="PF12327">
    <property type="entry name" value="FtsZ_C"/>
    <property type="match status" value="1"/>
</dbReference>
<dbReference type="GO" id="GO:0005737">
    <property type="term" value="C:cytoplasm"/>
    <property type="evidence" value="ECO:0007669"/>
    <property type="project" value="TreeGrafter"/>
</dbReference>
<proteinExistence type="inferred from homology"/>
<dbReference type="GO" id="GO:0003924">
    <property type="term" value="F:GTPase activity"/>
    <property type="evidence" value="ECO:0007669"/>
    <property type="project" value="InterPro"/>
</dbReference>
<gene>
    <name evidence="7" type="ORF">S03H2_06046</name>
</gene>
<dbReference type="InterPro" id="IPR000158">
    <property type="entry name" value="Cell_div_FtsZ"/>
</dbReference>
<comment type="caution">
    <text evidence="7">The sequence shown here is derived from an EMBL/GenBank/DDBJ whole genome shotgun (WGS) entry which is preliminary data.</text>
</comment>
<keyword evidence="3" id="KW-0342">GTP-binding</keyword>
<dbReference type="Pfam" id="PF00091">
    <property type="entry name" value="Tubulin"/>
    <property type="match status" value="1"/>
</dbReference>
<evidence type="ECO:0000259" key="6">
    <source>
        <dbReference type="SMART" id="SM00865"/>
    </source>
</evidence>
<dbReference type="SUPFAM" id="SSF55307">
    <property type="entry name" value="Tubulin C-terminal domain-like"/>
    <property type="match status" value="1"/>
</dbReference>
<feature type="domain" description="Tubulin/FtsZ 2-layer sandwich" evidence="6">
    <location>
        <begin position="108"/>
        <end position="225"/>
    </location>
</feature>
<feature type="region of interest" description="Disordered" evidence="4">
    <location>
        <begin position="238"/>
        <end position="270"/>
    </location>
</feature>
<dbReference type="PRINTS" id="PR00423">
    <property type="entry name" value="CELLDVISFTSZ"/>
</dbReference>
<organism evidence="7">
    <name type="scientific">marine sediment metagenome</name>
    <dbReference type="NCBI Taxonomy" id="412755"/>
    <lineage>
        <taxon>unclassified sequences</taxon>
        <taxon>metagenomes</taxon>
        <taxon>ecological metagenomes</taxon>
    </lineage>
</organism>
<keyword evidence="2" id="KW-0547">Nucleotide-binding</keyword>
<dbReference type="InterPro" id="IPR037103">
    <property type="entry name" value="Tubulin/FtsZ-like_C"/>
</dbReference>
<reference evidence="7" key="1">
    <citation type="journal article" date="2014" name="Front. Microbiol.">
        <title>High frequency of phylogenetically diverse reductive dehalogenase-homologous genes in deep subseafloor sedimentary metagenomes.</title>
        <authorList>
            <person name="Kawai M."/>
            <person name="Futagami T."/>
            <person name="Toyoda A."/>
            <person name="Takaki Y."/>
            <person name="Nishi S."/>
            <person name="Hori S."/>
            <person name="Arai W."/>
            <person name="Tsubouchi T."/>
            <person name="Morono Y."/>
            <person name="Uchiyama I."/>
            <person name="Ito T."/>
            <person name="Fujiyama A."/>
            <person name="Inagaki F."/>
            <person name="Takami H."/>
        </authorList>
    </citation>
    <scope>NUCLEOTIDE SEQUENCE</scope>
    <source>
        <strain evidence="7">Expedition CK06-06</strain>
    </source>
</reference>
<dbReference type="EMBL" id="BARU01002592">
    <property type="protein sequence ID" value="GAH29918.1"/>
    <property type="molecule type" value="Genomic_DNA"/>
</dbReference>
<evidence type="ECO:0000256" key="2">
    <source>
        <dbReference type="ARBA" id="ARBA00022741"/>
    </source>
</evidence>
<dbReference type="GO" id="GO:0032153">
    <property type="term" value="C:cell division site"/>
    <property type="evidence" value="ECO:0007669"/>
    <property type="project" value="TreeGrafter"/>
</dbReference>
<dbReference type="CDD" id="cd02201">
    <property type="entry name" value="FtsZ_type1"/>
    <property type="match status" value="1"/>
</dbReference>
<dbReference type="AlphaFoldDB" id="X1GA58"/>
<evidence type="ECO:0000256" key="4">
    <source>
        <dbReference type="SAM" id="MobiDB-lite"/>
    </source>
</evidence>
<evidence type="ECO:0008006" key="8">
    <source>
        <dbReference type="Google" id="ProtNLM"/>
    </source>
</evidence>
<dbReference type="Gene3D" id="3.40.50.1440">
    <property type="entry name" value="Tubulin/FtsZ, GTPase domain"/>
    <property type="match status" value="1"/>
</dbReference>
<accession>X1GA58</accession>
<protein>
    <recommendedName>
        <fullName evidence="8">Cell division protein FtsZ</fullName>
    </recommendedName>
</protein>
<dbReference type="SUPFAM" id="SSF52490">
    <property type="entry name" value="Tubulin nucleotide-binding domain-like"/>
    <property type="match status" value="1"/>
</dbReference>
<dbReference type="GO" id="GO:0051301">
    <property type="term" value="P:cell division"/>
    <property type="evidence" value="ECO:0007669"/>
    <property type="project" value="TreeGrafter"/>
</dbReference>
<dbReference type="InterPro" id="IPR036525">
    <property type="entry name" value="Tubulin/FtsZ_GTPase_sf"/>
</dbReference>
<dbReference type="InterPro" id="IPR008280">
    <property type="entry name" value="Tub_FtsZ_C"/>
</dbReference>
<feature type="non-terminal residue" evidence="7">
    <location>
        <position position="1"/>
    </location>
</feature>
<dbReference type="InterPro" id="IPR024757">
    <property type="entry name" value="FtsZ_C"/>
</dbReference>
<comment type="similarity">
    <text evidence="1">Belongs to the FtsZ family.</text>
</comment>
<dbReference type="InterPro" id="IPR045061">
    <property type="entry name" value="FtsZ/CetZ"/>
</dbReference>
<evidence type="ECO:0000256" key="3">
    <source>
        <dbReference type="ARBA" id="ARBA00023134"/>
    </source>
</evidence>
<dbReference type="Gene3D" id="3.30.1330.20">
    <property type="entry name" value="Tubulin/FtsZ, C-terminal domain"/>
    <property type="match status" value="1"/>
</dbReference>
<sequence length="270" mass="29051">FITAGKGGGTGTGAAPIVADIAKELGILTVGVVTRPFTFEGLRRSLQADKGISELRENVDCLIVIPNDKLLEVSNEETSLIDSFRMADTVLKDGIQGITDLIIMPGLINLDFADVKSIISNAGTALFGSGEASGENRSIEAAKNSISSPLLEYSIEGASGILLNITGGPDLKLFEVNQAAEIIRNSTKRDADIIFGAVLDENRKDSLKVTVIATGFDEELIASRVAAKEEVSFEEKVLEETEKAGEEIEEEEETKEDYLDIPSFLRKKNQ</sequence>
<feature type="domain" description="Tubulin/FtsZ GTPase" evidence="5">
    <location>
        <begin position="1"/>
        <end position="106"/>
    </location>
</feature>
<dbReference type="PANTHER" id="PTHR30314">
    <property type="entry name" value="CELL DIVISION PROTEIN FTSZ-RELATED"/>
    <property type="match status" value="1"/>
</dbReference>
<evidence type="ECO:0000313" key="7">
    <source>
        <dbReference type="EMBL" id="GAH29918.1"/>
    </source>
</evidence>
<dbReference type="SMART" id="SM00864">
    <property type="entry name" value="Tubulin"/>
    <property type="match status" value="1"/>
</dbReference>
<dbReference type="PANTHER" id="PTHR30314:SF3">
    <property type="entry name" value="MITOCHONDRIAL DIVISION PROTEIN FSZA"/>
    <property type="match status" value="1"/>
</dbReference>
<dbReference type="SMART" id="SM00865">
    <property type="entry name" value="Tubulin_C"/>
    <property type="match status" value="1"/>
</dbReference>
<evidence type="ECO:0000259" key="5">
    <source>
        <dbReference type="SMART" id="SM00864"/>
    </source>
</evidence>